<evidence type="ECO:0000313" key="2">
    <source>
        <dbReference type="Proteomes" id="UP000295075"/>
    </source>
</evidence>
<dbReference type="AlphaFoldDB" id="A0A4R4PSL1"/>
<proteinExistence type="predicted"/>
<evidence type="ECO:0000313" key="1">
    <source>
        <dbReference type="EMBL" id="TDC25322.1"/>
    </source>
</evidence>
<name>A0A4R4PSL1_9ACTN</name>
<organism evidence="1 2">
    <name type="scientific">Kribbella albertanoniae</name>
    <dbReference type="NCBI Taxonomy" id="1266829"/>
    <lineage>
        <taxon>Bacteria</taxon>
        <taxon>Bacillati</taxon>
        <taxon>Actinomycetota</taxon>
        <taxon>Actinomycetes</taxon>
        <taxon>Propionibacteriales</taxon>
        <taxon>Kribbellaceae</taxon>
        <taxon>Kribbella</taxon>
    </lineage>
</organism>
<protein>
    <submittedName>
        <fullName evidence="1">Uncharacterized protein</fullName>
    </submittedName>
</protein>
<dbReference type="RefSeq" id="WP_132410298.1">
    <property type="nucleotide sequence ID" value="NZ_SMKA01000125.1"/>
</dbReference>
<gene>
    <name evidence="1" type="ORF">E1261_24440</name>
</gene>
<reference evidence="1 2" key="1">
    <citation type="submission" date="2019-03" db="EMBL/GenBank/DDBJ databases">
        <title>Draft genome sequences of novel Actinobacteria.</title>
        <authorList>
            <person name="Sahin N."/>
            <person name="Ay H."/>
            <person name="Saygin H."/>
        </authorList>
    </citation>
    <scope>NUCLEOTIDE SEQUENCE [LARGE SCALE GENOMIC DNA]</scope>
    <source>
        <strain evidence="1 2">JCM 30547</strain>
    </source>
</reference>
<comment type="caution">
    <text evidence="1">The sequence shown here is derived from an EMBL/GenBank/DDBJ whole genome shotgun (WGS) entry which is preliminary data.</text>
</comment>
<dbReference type="EMBL" id="SMKA01000125">
    <property type="protein sequence ID" value="TDC25322.1"/>
    <property type="molecule type" value="Genomic_DNA"/>
</dbReference>
<dbReference type="OrthoDB" id="3789520at2"/>
<keyword evidence="2" id="KW-1185">Reference proteome</keyword>
<sequence>MTGDVVAELLAEALRDLVRFVDERPDDATADDDVRALESVAHVLHQVTPEDRPRMRALLGSEFAASLGWT</sequence>
<dbReference type="Proteomes" id="UP000295075">
    <property type="component" value="Unassembled WGS sequence"/>
</dbReference>
<accession>A0A4R4PSL1</accession>